<proteinExistence type="predicted"/>
<dbReference type="EMBL" id="GGEC01060646">
    <property type="protein sequence ID" value="MBX41130.1"/>
    <property type="molecule type" value="Transcribed_RNA"/>
</dbReference>
<organism evidence="1">
    <name type="scientific">Rhizophora mucronata</name>
    <name type="common">Asiatic mangrove</name>
    <dbReference type="NCBI Taxonomy" id="61149"/>
    <lineage>
        <taxon>Eukaryota</taxon>
        <taxon>Viridiplantae</taxon>
        <taxon>Streptophyta</taxon>
        <taxon>Embryophyta</taxon>
        <taxon>Tracheophyta</taxon>
        <taxon>Spermatophyta</taxon>
        <taxon>Magnoliopsida</taxon>
        <taxon>eudicotyledons</taxon>
        <taxon>Gunneridae</taxon>
        <taxon>Pentapetalae</taxon>
        <taxon>rosids</taxon>
        <taxon>fabids</taxon>
        <taxon>Malpighiales</taxon>
        <taxon>Rhizophoraceae</taxon>
        <taxon>Rhizophora</taxon>
    </lineage>
</organism>
<name>A0A2P2NFE2_RHIMU</name>
<dbReference type="AlphaFoldDB" id="A0A2P2NFE2"/>
<reference evidence="1" key="1">
    <citation type="submission" date="2018-02" db="EMBL/GenBank/DDBJ databases">
        <title>Rhizophora mucronata_Transcriptome.</title>
        <authorList>
            <person name="Meera S.P."/>
            <person name="Sreeshan A."/>
            <person name="Augustine A."/>
        </authorList>
    </citation>
    <scope>NUCLEOTIDE SEQUENCE</scope>
    <source>
        <tissue evidence="1">Leaf</tissue>
    </source>
</reference>
<sequence>MNRVDNDRSQFSFMRKLVWFYLQRGFQLISH</sequence>
<evidence type="ECO:0000313" key="1">
    <source>
        <dbReference type="EMBL" id="MBX41130.1"/>
    </source>
</evidence>
<protein>
    <submittedName>
        <fullName evidence="1">Uncharacterized protein</fullName>
    </submittedName>
</protein>
<accession>A0A2P2NFE2</accession>